<dbReference type="InterPro" id="IPR053876">
    <property type="entry name" value="Phage_int_M"/>
</dbReference>
<dbReference type="GO" id="GO:0006310">
    <property type="term" value="P:DNA recombination"/>
    <property type="evidence" value="ECO:0007669"/>
    <property type="project" value="UniProtKB-KW"/>
</dbReference>
<dbReference type="InterPro" id="IPR002104">
    <property type="entry name" value="Integrase_catalytic"/>
</dbReference>
<keyword evidence="9" id="KW-1185">Reference proteome</keyword>
<evidence type="ECO:0000259" key="7">
    <source>
        <dbReference type="PROSITE" id="PS51900"/>
    </source>
</evidence>
<evidence type="ECO:0000256" key="1">
    <source>
        <dbReference type="ARBA" id="ARBA00008857"/>
    </source>
</evidence>
<feature type="domain" description="Tyr recombinase" evidence="6">
    <location>
        <begin position="218"/>
        <end position="396"/>
    </location>
</feature>
<dbReference type="OrthoDB" id="9775880at2"/>
<dbReference type="Gene3D" id="1.10.443.10">
    <property type="entry name" value="Intergrase catalytic core"/>
    <property type="match status" value="1"/>
</dbReference>
<keyword evidence="2" id="KW-0229">DNA integration</keyword>
<dbReference type="Pfam" id="PF13356">
    <property type="entry name" value="Arm-DNA-bind_3"/>
    <property type="match status" value="1"/>
</dbReference>
<feature type="domain" description="Core-binding (CB)" evidence="7">
    <location>
        <begin position="114"/>
        <end position="195"/>
    </location>
</feature>
<dbReference type="GO" id="GO:0015074">
    <property type="term" value="P:DNA integration"/>
    <property type="evidence" value="ECO:0007669"/>
    <property type="project" value="UniProtKB-KW"/>
</dbReference>
<sequence>MAKYLIKSDATIKAAKPKPAPYRLFDGDGLYLLIRPDGKKWWRLDYTIAGKRKTISIGVYPSTGLSLARDKAKGARALVAANTDPSDARKAAKVKQAEANEAERRVAEGIPLENSFEAVARAWYAKKSSSWVPSHGDKIIRRLERDLFPWLGARPIGEIKPPEILAAVRRIEARGAIETAHRALTNCGQVFRFAVAEGHIESDPTRDLRGALEPVKGGHMAAITEPAKVAELLRAIDAYRGSLIVRCALQLAPLVFVRPGELRKAEWAHIDLDAKEWRFTVTKTDTGHIVPLAPRAVEILREVQALTGRGRYVFPSARTSERPMSDNAILAAMRRMGIAKEEMTGHGFRAMARTILDEVLHFDAHLIEHQLAHAVKDPNGRAYNRTAHLEQRHLMMRLWAGYLETIKAGANVVPLHGRAAA</sequence>
<dbReference type="CDD" id="cd00801">
    <property type="entry name" value="INT_P4_C"/>
    <property type="match status" value="1"/>
</dbReference>
<dbReference type="InterPro" id="IPR025166">
    <property type="entry name" value="Integrase_DNA_bind_dom"/>
</dbReference>
<protein>
    <submittedName>
        <fullName evidence="8">Integrase</fullName>
    </submittedName>
</protein>
<keyword evidence="4" id="KW-0233">DNA recombination</keyword>
<gene>
    <name evidence="8" type="ORF">ABW22_13065</name>
</gene>
<dbReference type="InterPro" id="IPR013762">
    <property type="entry name" value="Integrase-like_cat_sf"/>
</dbReference>
<accession>A0A125BC41</accession>
<evidence type="ECO:0000256" key="5">
    <source>
        <dbReference type="PROSITE-ProRule" id="PRU01248"/>
    </source>
</evidence>
<dbReference type="Pfam" id="PF00589">
    <property type="entry name" value="Phage_integrase"/>
    <property type="match status" value="1"/>
</dbReference>
<evidence type="ECO:0000256" key="2">
    <source>
        <dbReference type="ARBA" id="ARBA00022908"/>
    </source>
</evidence>
<dbReference type="Gene3D" id="1.10.150.130">
    <property type="match status" value="1"/>
</dbReference>
<dbReference type="InterPro" id="IPR038488">
    <property type="entry name" value="Integrase_DNA-bd_sf"/>
</dbReference>
<dbReference type="InterPro" id="IPR011010">
    <property type="entry name" value="DNA_brk_join_enz"/>
</dbReference>
<dbReference type="PANTHER" id="PTHR30629:SF2">
    <property type="entry name" value="PROPHAGE INTEGRASE INTS-RELATED"/>
    <property type="match status" value="1"/>
</dbReference>
<evidence type="ECO:0000256" key="3">
    <source>
        <dbReference type="ARBA" id="ARBA00023125"/>
    </source>
</evidence>
<keyword evidence="3 5" id="KW-0238">DNA-binding</keyword>
<proteinExistence type="inferred from homology"/>
<comment type="caution">
    <text evidence="8">The sequence shown here is derived from an EMBL/GenBank/DDBJ whole genome shotgun (WGS) entry which is preliminary data.</text>
</comment>
<dbReference type="PROSITE" id="PS51900">
    <property type="entry name" value="CB"/>
    <property type="match status" value="1"/>
</dbReference>
<dbReference type="PROSITE" id="PS51898">
    <property type="entry name" value="TYR_RECOMBINASE"/>
    <property type="match status" value="1"/>
</dbReference>
<dbReference type="InterPro" id="IPR044068">
    <property type="entry name" value="CB"/>
</dbReference>
<evidence type="ECO:0000313" key="8">
    <source>
        <dbReference type="EMBL" id="KVW94309.1"/>
    </source>
</evidence>
<dbReference type="SUPFAM" id="SSF56349">
    <property type="entry name" value="DNA breaking-rejoining enzymes"/>
    <property type="match status" value="1"/>
</dbReference>
<organism evidence="8 9">
    <name type="scientific">Thiobacillus denitrificans</name>
    <dbReference type="NCBI Taxonomy" id="36861"/>
    <lineage>
        <taxon>Bacteria</taxon>
        <taxon>Pseudomonadati</taxon>
        <taxon>Pseudomonadota</taxon>
        <taxon>Betaproteobacteria</taxon>
        <taxon>Nitrosomonadales</taxon>
        <taxon>Thiobacillaceae</taxon>
        <taxon>Thiobacillus</taxon>
    </lineage>
</organism>
<dbReference type="Proteomes" id="UP000064243">
    <property type="component" value="Unassembled WGS sequence"/>
</dbReference>
<reference evidence="8 9" key="1">
    <citation type="journal article" date="2015" name="Appl. Environ. Microbiol.">
        <title>Aerobic and Anaerobic Thiosulfate Oxidation by a Cold-Adapted, Subglacial Chemoautotroph.</title>
        <authorList>
            <person name="Harrold Z.R."/>
            <person name="Skidmore M.L."/>
            <person name="Hamilton T.L."/>
            <person name="Desch L."/>
            <person name="Amada K."/>
            <person name="van Gelder W."/>
            <person name="Glover K."/>
            <person name="Roden E.E."/>
            <person name="Boyd E.S."/>
        </authorList>
    </citation>
    <scope>NUCLEOTIDE SEQUENCE [LARGE SCALE GENOMIC DNA]</scope>
    <source>
        <strain evidence="8 9">RG</strain>
    </source>
</reference>
<evidence type="ECO:0000256" key="4">
    <source>
        <dbReference type="ARBA" id="ARBA00023172"/>
    </source>
</evidence>
<comment type="similarity">
    <text evidence="1">Belongs to the 'phage' integrase family.</text>
</comment>
<dbReference type="Pfam" id="PF22022">
    <property type="entry name" value="Phage_int_M"/>
    <property type="match status" value="1"/>
</dbReference>
<dbReference type="AlphaFoldDB" id="A0A125BC41"/>
<dbReference type="GO" id="GO:0003677">
    <property type="term" value="F:DNA binding"/>
    <property type="evidence" value="ECO:0007669"/>
    <property type="project" value="UniProtKB-UniRule"/>
</dbReference>
<evidence type="ECO:0000259" key="6">
    <source>
        <dbReference type="PROSITE" id="PS51898"/>
    </source>
</evidence>
<dbReference type="PANTHER" id="PTHR30629">
    <property type="entry name" value="PROPHAGE INTEGRASE"/>
    <property type="match status" value="1"/>
</dbReference>
<dbReference type="Gene3D" id="3.30.160.390">
    <property type="entry name" value="Integrase, DNA-binding domain"/>
    <property type="match status" value="1"/>
</dbReference>
<dbReference type="InterPro" id="IPR050808">
    <property type="entry name" value="Phage_Integrase"/>
</dbReference>
<dbReference type="RefSeq" id="WP_059757443.1">
    <property type="nucleotide sequence ID" value="NZ_LDUG01000036.1"/>
</dbReference>
<evidence type="ECO:0000313" key="9">
    <source>
        <dbReference type="Proteomes" id="UP000064243"/>
    </source>
</evidence>
<dbReference type="EMBL" id="LDUG01000036">
    <property type="protein sequence ID" value="KVW94309.1"/>
    <property type="molecule type" value="Genomic_DNA"/>
</dbReference>
<dbReference type="PATRIC" id="fig|36861.3.peg.2401"/>
<dbReference type="InterPro" id="IPR010998">
    <property type="entry name" value="Integrase_recombinase_N"/>
</dbReference>
<name>A0A125BC41_THIDE</name>